<evidence type="ECO:0000259" key="9">
    <source>
        <dbReference type="PROSITE" id="PS50126"/>
    </source>
</evidence>
<dbReference type="CDD" id="cd04471">
    <property type="entry name" value="S1_RNase_R"/>
    <property type="match status" value="1"/>
</dbReference>
<evidence type="ECO:0000256" key="5">
    <source>
        <dbReference type="ARBA" id="ARBA00022722"/>
    </source>
</evidence>
<evidence type="ECO:0000313" key="10">
    <source>
        <dbReference type="EMBL" id="RQH42225.1"/>
    </source>
</evidence>
<evidence type="ECO:0000256" key="2">
    <source>
        <dbReference type="ARBA" id="ARBA00004496"/>
    </source>
</evidence>
<dbReference type="Pfam" id="PF00773">
    <property type="entry name" value="RNB"/>
    <property type="match status" value="1"/>
</dbReference>
<dbReference type="AlphaFoldDB" id="A0A3N6N2S6"/>
<evidence type="ECO:0000256" key="6">
    <source>
        <dbReference type="ARBA" id="ARBA00022801"/>
    </source>
</evidence>
<evidence type="ECO:0000256" key="4">
    <source>
        <dbReference type="ARBA" id="ARBA00022490"/>
    </source>
</evidence>
<keyword evidence="5" id="KW-0540">Nuclease</keyword>
<dbReference type="GO" id="GO:0003723">
    <property type="term" value="F:RNA binding"/>
    <property type="evidence" value="ECO:0007669"/>
    <property type="project" value="UniProtKB-KW"/>
</dbReference>
<dbReference type="EC" id="3.1.13.1" evidence="3"/>
<dbReference type="InterPro" id="IPR001900">
    <property type="entry name" value="RNase_II/R"/>
</dbReference>
<dbReference type="PANTHER" id="PTHR23355">
    <property type="entry name" value="RIBONUCLEASE"/>
    <property type="match status" value="1"/>
</dbReference>
<dbReference type="GO" id="GO:0005829">
    <property type="term" value="C:cytosol"/>
    <property type="evidence" value="ECO:0007669"/>
    <property type="project" value="TreeGrafter"/>
</dbReference>
<proteinExistence type="predicted"/>
<dbReference type="InterPro" id="IPR003029">
    <property type="entry name" value="S1_domain"/>
</dbReference>
<evidence type="ECO:0000256" key="8">
    <source>
        <dbReference type="ARBA" id="ARBA00022884"/>
    </source>
</evidence>
<evidence type="ECO:0000313" key="11">
    <source>
        <dbReference type="Proteomes" id="UP000269154"/>
    </source>
</evidence>
<dbReference type="GO" id="GO:0008859">
    <property type="term" value="F:exoribonuclease II activity"/>
    <property type="evidence" value="ECO:0007669"/>
    <property type="project" value="UniProtKB-EC"/>
</dbReference>
<dbReference type="PROSITE" id="PS50126">
    <property type="entry name" value="S1"/>
    <property type="match status" value="1"/>
</dbReference>
<reference evidence="10 11" key="1">
    <citation type="journal article" date="2018" name="ACS Chem. Biol.">
        <title>Ketoreductase domain dysfunction expands chemodiversity: malyngamide biosynthesis in the cyanobacterium Okeania hirsuta.</title>
        <authorList>
            <person name="Moss N.A."/>
            <person name="Leao T."/>
            <person name="Rankin M."/>
            <person name="McCullough T.M."/>
            <person name="Qu P."/>
            <person name="Korobeynikov A."/>
            <person name="Smith J.L."/>
            <person name="Gerwick L."/>
            <person name="Gerwick W.H."/>
        </authorList>
    </citation>
    <scope>NUCLEOTIDE SEQUENCE [LARGE SCALE GENOMIC DNA]</scope>
    <source>
        <strain evidence="10 11">PAB10Feb10-1</strain>
    </source>
</reference>
<accession>A0A3N6N2S6</accession>
<dbReference type="PANTHER" id="PTHR23355:SF9">
    <property type="entry name" value="DIS3-LIKE EXONUCLEASE 2"/>
    <property type="match status" value="1"/>
</dbReference>
<comment type="subcellular location">
    <subcellularLocation>
        <location evidence="2">Cytoplasm</location>
    </subcellularLocation>
</comment>
<gene>
    <name evidence="10" type="ORF">D5R40_15075</name>
</gene>
<keyword evidence="6" id="KW-0378">Hydrolase</keyword>
<comment type="caution">
    <text evidence="10">The sequence shown here is derived from an EMBL/GenBank/DDBJ whole genome shotgun (WGS) entry which is preliminary data.</text>
</comment>
<evidence type="ECO:0000256" key="7">
    <source>
        <dbReference type="ARBA" id="ARBA00022839"/>
    </source>
</evidence>
<dbReference type="InterPro" id="IPR011129">
    <property type="entry name" value="CSD"/>
</dbReference>
<name>A0A3N6N2S6_9CYAN</name>
<dbReference type="EMBL" id="RCBY01000077">
    <property type="protein sequence ID" value="RQH42225.1"/>
    <property type="molecule type" value="Genomic_DNA"/>
</dbReference>
<dbReference type="InterPro" id="IPR013223">
    <property type="entry name" value="RNase_B_OB_dom"/>
</dbReference>
<dbReference type="GO" id="GO:0006402">
    <property type="term" value="P:mRNA catabolic process"/>
    <property type="evidence" value="ECO:0007669"/>
    <property type="project" value="TreeGrafter"/>
</dbReference>
<dbReference type="SMART" id="SM00955">
    <property type="entry name" value="RNB"/>
    <property type="match status" value="1"/>
</dbReference>
<dbReference type="InterPro" id="IPR040476">
    <property type="entry name" value="CSD2"/>
</dbReference>
<keyword evidence="11" id="KW-1185">Reference proteome</keyword>
<protein>
    <recommendedName>
        <fullName evidence="3">exoribonuclease II</fullName>
        <ecNumber evidence="3">3.1.13.1</ecNumber>
    </recommendedName>
</protein>
<dbReference type="NCBIfam" id="TIGR00358">
    <property type="entry name" value="3_prime_RNase"/>
    <property type="match status" value="1"/>
</dbReference>
<dbReference type="InterPro" id="IPR004476">
    <property type="entry name" value="RNase_II/RNase_R"/>
</dbReference>
<dbReference type="InterPro" id="IPR050180">
    <property type="entry name" value="RNR_Ribonuclease"/>
</dbReference>
<dbReference type="SUPFAM" id="SSF50249">
    <property type="entry name" value="Nucleic acid-binding proteins"/>
    <property type="match status" value="3"/>
</dbReference>
<dbReference type="Proteomes" id="UP000269154">
    <property type="component" value="Unassembled WGS sequence"/>
</dbReference>
<keyword evidence="7" id="KW-0269">Exonuclease</keyword>
<feature type="domain" description="S1 motif" evidence="9">
    <location>
        <begin position="659"/>
        <end position="747"/>
    </location>
</feature>
<evidence type="ECO:0000256" key="1">
    <source>
        <dbReference type="ARBA" id="ARBA00001849"/>
    </source>
</evidence>
<dbReference type="InterPro" id="IPR012340">
    <property type="entry name" value="NA-bd_OB-fold"/>
</dbReference>
<dbReference type="RefSeq" id="WP_124147316.1">
    <property type="nucleotide sequence ID" value="NZ_CAWOKI010000253.1"/>
</dbReference>
<dbReference type="Pfam" id="PF17876">
    <property type="entry name" value="CSD2"/>
    <property type="match status" value="1"/>
</dbReference>
<dbReference type="Gene3D" id="2.40.50.140">
    <property type="entry name" value="Nucleic acid-binding proteins"/>
    <property type="match status" value="2"/>
</dbReference>
<sequence length="768" mass="86586">MKFSIATLLANFSEDKLVAPKAVEKKLDCQDDLSIHKLQIVLDALEKIGVLAKDKGRYRRLFEEAIVEAKLRCSSKGFCFAIQDSEGTEDIYIRESHLSNAWNSDRVLVKIIKEGSRRRSPEGEVKLILERANPSLLARIKQINGHNGEPYYRAVPLDDRLLFELDLVPESPDLANAIDHLVHVEVLRYPLGEKRPIGKVVQILGSDAEAADDMDIVCCKHDLPRSFSDAVLKEAESLVKHSTKADQKNRLDLRELLTVSFGNANKKDINHGLSIETTSSGYWRIGIHIADVAYFIKPDSQLDKEARKRSISIYLRDTVIPIMPKIISSDYCSLLPEKDRLAISILVTVNKNGQIVEFEIEPSVIKVDDHLSYEQTKEIINGNTEELANLASDQIDNTINKLNHVSQAVRNARLRRGGFDLNLPDEKSYYNDEGELGAMIVPELFPARSMVAELIVLANQAIASHLLALGVPAIYRVQNTPDPGDIQEFIKLASNLGAELYLEDEEDVQPADYQAFIEEFTAKKSERVLAYLLEDTLKPAIYSTIAQPHFGLALQHGYVHCISPVSRYSDLLISRVLHTIFNEGRDRRSSRSKEGVELSHSSCHGKITWNVLPPEIQQELEAQLTSVVVHLTERENVAQDAQEDLEGLIKTGLMKERTGQTFQGLITGVQSYGFFVEIEISSESVETFRVEGLVHVSSLKDDWYEYRSRQQTLVGRKNRNQYRLGDMVEVQVKSVDYYRQQIDLVAVGGGSVAFDDDEFSPPSHRYRY</sequence>
<dbReference type="SMART" id="SM00316">
    <property type="entry name" value="S1"/>
    <property type="match status" value="1"/>
</dbReference>
<dbReference type="SMART" id="SM00357">
    <property type="entry name" value="CSP"/>
    <property type="match status" value="1"/>
</dbReference>
<dbReference type="Pfam" id="PF08206">
    <property type="entry name" value="OB_RNB"/>
    <property type="match status" value="1"/>
</dbReference>
<keyword evidence="8" id="KW-0694">RNA-binding</keyword>
<keyword evidence="4" id="KW-0963">Cytoplasm</keyword>
<dbReference type="OrthoDB" id="9764149at2"/>
<evidence type="ECO:0000256" key="3">
    <source>
        <dbReference type="ARBA" id="ARBA00012163"/>
    </source>
</evidence>
<comment type="catalytic activity">
    <reaction evidence="1">
        <text>Exonucleolytic cleavage in the 3'- to 5'-direction to yield nucleoside 5'-phosphates.</text>
        <dbReference type="EC" id="3.1.13.1"/>
    </reaction>
</comment>
<dbReference type="Pfam" id="PF00575">
    <property type="entry name" value="S1"/>
    <property type="match status" value="1"/>
</dbReference>
<organism evidence="10 11">
    <name type="scientific">Okeania hirsuta</name>
    <dbReference type="NCBI Taxonomy" id="1458930"/>
    <lineage>
        <taxon>Bacteria</taxon>
        <taxon>Bacillati</taxon>
        <taxon>Cyanobacteriota</taxon>
        <taxon>Cyanophyceae</taxon>
        <taxon>Oscillatoriophycideae</taxon>
        <taxon>Oscillatoriales</taxon>
        <taxon>Microcoleaceae</taxon>
        <taxon>Okeania</taxon>
    </lineage>
</organism>